<dbReference type="Gene3D" id="3.40.50.300">
    <property type="entry name" value="P-loop containing nucleotide triphosphate hydrolases"/>
    <property type="match status" value="1"/>
</dbReference>
<dbReference type="RefSeq" id="WP_367992826.1">
    <property type="nucleotide sequence ID" value="NZ_JBFPJR010000010.1"/>
</dbReference>
<feature type="domain" description="ArsA HSP20-like" evidence="3">
    <location>
        <begin position="330"/>
        <end position="397"/>
    </location>
</feature>
<dbReference type="InterPro" id="IPR008978">
    <property type="entry name" value="HSP20-like_chaperone"/>
</dbReference>
<evidence type="ECO:0000313" key="5">
    <source>
        <dbReference type="Proteomes" id="UP001556631"/>
    </source>
</evidence>
<dbReference type="NCBIfam" id="TIGR00345">
    <property type="entry name" value="GET3_arsA_TRC40"/>
    <property type="match status" value="1"/>
</dbReference>
<dbReference type="InterPro" id="IPR027417">
    <property type="entry name" value="P-loop_NTPase"/>
</dbReference>
<dbReference type="PANTHER" id="PTHR10803:SF3">
    <property type="entry name" value="ATPASE GET3"/>
    <property type="match status" value="1"/>
</dbReference>
<dbReference type="InterPro" id="IPR040612">
    <property type="entry name" value="ArsA_HSP20-like"/>
</dbReference>
<name>A0ABV3SY19_9ACTN</name>
<evidence type="ECO:0000256" key="1">
    <source>
        <dbReference type="ARBA" id="ARBA00011040"/>
    </source>
</evidence>
<gene>
    <name evidence="4" type="ORF">AB3X52_07415</name>
</gene>
<protein>
    <submittedName>
        <fullName evidence="4">ArsA family ATPase</fullName>
    </submittedName>
</protein>
<dbReference type="InterPro" id="IPR016300">
    <property type="entry name" value="ATPase_ArsA/GET3"/>
</dbReference>
<sequence length="414" mass="44452">MRILLFTGKGGVGKSTVAAGTAALAAASGQRTLVLSTDAAHSLADAYDAAALGLTIGSEPTEVSPRLFVSQIDAQQRFEQSWADIQRYLLSVLDVIGVDPVAAEELTVVPGAEEVFALLELRQRARSGEWDVIIVDCAPTAETLRLLALPEALGWYMQRVLPLQRRIVKALKPVLTRTAGVPMPGDSVFDAVVRLHEELQDVRALLSGPDASVRLVLTPERVVLAEARRSWTTLSLYGYRVDGVVANRVFPAEGADAWRAGWVAAQDAVLADVDASFAGLPVWRSVYRTQEPVGVPGLTALAGEVYAGDDPLATPTGEGPFRVVRGSTATVLRLALPGVDDWLDKDQVHLGRNGDELVVTLGSALGSYRRLLTLPAGLARLRVAGARVEDGELQVRFVDPEGTRDRQGRSEERQ</sequence>
<accession>A0ABV3SY19</accession>
<reference evidence="4 5" key="1">
    <citation type="submission" date="2024-07" db="EMBL/GenBank/DDBJ databases">
        <authorList>
            <person name="Lee S."/>
            <person name="Kang M."/>
        </authorList>
    </citation>
    <scope>NUCLEOTIDE SEQUENCE [LARGE SCALE GENOMIC DNA]</scope>
    <source>
        <strain evidence="4 5">DS6</strain>
    </source>
</reference>
<dbReference type="CDD" id="cd02035">
    <property type="entry name" value="ArsA"/>
    <property type="match status" value="1"/>
</dbReference>
<comment type="similarity">
    <text evidence="1">Belongs to the arsA ATPase family.</text>
</comment>
<dbReference type="EMBL" id="JBFPJR010000010">
    <property type="protein sequence ID" value="MEX0427440.1"/>
    <property type="molecule type" value="Genomic_DNA"/>
</dbReference>
<dbReference type="SUPFAM" id="SSF52540">
    <property type="entry name" value="P-loop containing nucleoside triphosphate hydrolases"/>
    <property type="match status" value="1"/>
</dbReference>
<comment type="caution">
    <text evidence="4">The sequence shown here is derived from an EMBL/GenBank/DDBJ whole genome shotgun (WGS) entry which is preliminary data.</text>
</comment>
<feature type="domain" description="ArsA/GET3 Anion-transporting ATPase-like" evidence="2">
    <location>
        <begin position="1"/>
        <end position="306"/>
    </location>
</feature>
<dbReference type="PANTHER" id="PTHR10803">
    <property type="entry name" value="ARSENICAL PUMP-DRIVING ATPASE ARSENITE-TRANSLOCATING ATPASE"/>
    <property type="match status" value="1"/>
</dbReference>
<evidence type="ECO:0000313" key="4">
    <source>
        <dbReference type="EMBL" id="MEX0427440.1"/>
    </source>
</evidence>
<evidence type="ECO:0000259" key="3">
    <source>
        <dbReference type="Pfam" id="PF17886"/>
    </source>
</evidence>
<proteinExistence type="inferred from homology"/>
<organism evidence="4 5">
    <name type="scientific">Nocardioides eburneus</name>
    <dbReference type="NCBI Taxonomy" id="3231482"/>
    <lineage>
        <taxon>Bacteria</taxon>
        <taxon>Bacillati</taxon>
        <taxon>Actinomycetota</taxon>
        <taxon>Actinomycetes</taxon>
        <taxon>Propionibacteriales</taxon>
        <taxon>Nocardioidaceae</taxon>
        <taxon>Nocardioides</taxon>
    </lineage>
</organism>
<dbReference type="Pfam" id="PF02374">
    <property type="entry name" value="ArsA_ATPase"/>
    <property type="match status" value="1"/>
</dbReference>
<evidence type="ECO:0000259" key="2">
    <source>
        <dbReference type="Pfam" id="PF02374"/>
    </source>
</evidence>
<dbReference type="SUPFAM" id="SSF49764">
    <property type="entry name" value="HSP20-like chaperones"/>
    <property type="match status" value="1"/>
</dbReference>
<dbReference type="Pfam" id="PF17886">
    <property type="entry name" value="ArsA_HSP20"/>
    <property type="match status" value="1"/>
</dbReference>
<keyword evidence="5" id="KW-1185">Reference proteome</keyword>
<dbReference type="Gene3D" id="2.60.40.790">
    <property type="match status" value="1"/>
</dbReference>
<dbReference type="Proteomes" id="UP001556631">
    <property type="component" value="Unassembled WGS sequence"/>
</dbReference>
<dbReference type="InterPro" id="IPR025723">
    <property type="entry name" value="ArsA/GET3_ATPase-like"/>
</dbReference>